<dbReference type="PANTHER" id="PTHR47027">
    <property type="entry name" value="REVERSE TRANSCRIPTASE DOMAIN-CONTAINING PROTEIN"/>
    <property type="match status" value="1"/>
</dbReference>
<organism evidence="2 3">
    <name type="scientific">Scophthalmus maximus</name>
    <name type="common">Turbot</name>
    <name type="synonym">Psetta maxima</name>
    <dbReference type="NCBI Taxonomy" id="52904"/>
    <lineage>
        <taxon>Eukaryota</taxon>
        <taxon>Metazoa</taxon>
        <taxon>Chordata</taxon>
        <taxon>Craniata</taxon>
        <taxon>Vertebrata</taxon>
        <taxon>Euteleostomi</taxon>
        <taxon>Actinopterygii</taxon>
        <taxon>Neopterygii</taxon>
        <taxon>Teleostei</taxon>
        <taxon>Neoteleostei</taxon>
        <taxon>Acanthomorphata</taxon>
        <taxon>Carangaria</taxon>
        <taxon>Pleuronectiformes</taxon>
        <taxon>Pleuronectoidei</taxon>
        <taxon>Scophthalmidae</taxon>
        <taxon>Scophthalmus</taxon>
    </lineage>
</organism>
<reference evidence="2" key="1">
    <citation type="submission" date="2023-05" db="EMBL/GenBank/DDBJ databases">
        <title>High-quality long-read genome of Scophthalmus maximus.</title>
        <authorList>
            <person name="Lien S."/>
            <person name="Martinez P."/>
        </authorList>
    </citation>
    <scope>NUCLEOTIDE SEQUENCE [LARGE SCALE GENOMIC DNA]</scope>
</reference>
<protein>
    <recommendedName>
        <fullName evidence="1">Reverse transcriptase domain-containing protein</fullName>
    </recommendedName>
</protein>
<feature type="domain" description="Reverse transcriptase" evidence="1">
    <location>
        <begin position="101"/>
        <end position="181"/>
    </location>
</feature>
<evidence type="ECO:0000313" key="2">
    <source>
        <dbReference type="Ensembl" id="ENSSMAP00000049394.1"/>
    </source>
</evidence>
<dbReference type="Ensembl" id="ENSSMAT00000079923.1">
    <property type="protein sequence ID" value="ENSSMAP00000049394.1"/>
    <property type="gene ID" value="ENSSMAG00000026686.1"/>
</dbReference>
<dbReference type="GeneTree" id="ENSGT00940000154988"/>
<reference evidence="2" key="2">
    <citation type="submission" date="2025-08" db="UniProtKB">
        <authorList>
            <consortium name="Ensembl"/>
        </authorList>
    </citation>
    <scope>IDENTIFICATION</scope>
</reference>
<accession>A0A8D3CQ36</accession>
<dbReference type="PANTHER" id="PTHR47027:SF30">
    <property type="entry name" value="THAP-TYPE DOMAIN-CONTAINING PROTEIN"/>
    <property type="match status" value="1"/>
</dbReference>
<name>A0A8D3CQ36_SCOMX</name>
<dbReference type="AlphaFoldDB" id="A0A8D3CQ36"/>
<dbReference type="Proteomes" id="UP000694558">
    <property type="component" value="Chromosome 7"/>
</dbReference>
<evidence type="ECO:0000313" key="3">
    <source>
        <dbReference type="Proteomes" id="UP000694558"/>
    </source>
</evidence>
<evidence type="ECO:0000259" key="1">
    <source>
        <dbReference type="Pfam" id="PF00078"/>
    </source>
</evidence>
<sequence length="247" mass="28204">AITNTLFRQKNKFKTSWMNPRSKHWHLIDYVIVRSQDHRVVLDTRAMISADECWTDHHLIRSTMSIPILHLTGNQLPLGVEIMYRTDGLLNINRLRAKGRTTTVSITELQYADDNAIVALSEEDLQCTLTAFTKAYKQLGLAINIKKTQILHQPPSNSSRPPNISIDNTRLENVDHFPYLGSLLSSKATIDEEVHHRLSCASGAYSRLKKRVFEDSVLLPTLLYGSEAWTTYKHWNLGTGAGHWRQE</sequence>
<proteinExistence type="predicted"/>
<dbReference type="Pfam" id="PF00078">
    <property type="entry name" value="RVT_1"/>
    <property type="match status" value="1"/>
</dbReference>
<dbReference type="InterPro" id="IPR000477">
    <property type="entry name" value="RT_dom"/>
</dbReference>